<name>A0ABW2NZU0_9ACTN</name>
<keyword evidence="4" id="KW-1185">Reference proteome</keyword>
<dbReference type="EMBL" id="JBHTCG010000003">
    <property type="protein sequence ID" value="MFC7381680.1"/>
    <property type="molecule type" value="Genomic_DNA"/>
</dbReference>
<evidence type="ECO:0000256" key="1">
    <source>
        <dbReference type="SAM" id="MobiDB-lite"/>
    </source>
</evidence>
<accession>A0ABW2NZU0</accession>
<proteinExistence type="predicted"/>
<organism evidence="3 4">
    <name type="scientific">Sphaerisporangium rhizosphaerae</name>
    <dbReference type="NCBI Taxonomy" id="2269375"/>
    <lineage>
        <taxon>Bacteria</taxon>
        <taxon>Bacillati</taxon>
        <taxon>Actinomycetota</taxon>
        <taxon>Actinomycetes</taxon>
        <taxon>Streptosporangiales</taxon>
        <taxon>Streptosporangiaceae</taxon>
        <taxon>Sphaerisporangium</taxon>
    </lineage>
</organism>
<dbReference type="Pfam" id="PF01636">
    <property type="entry name" value="APH"/>
    <property type="match status" value="1"/>
</dbReference>
<protein>
    <submittedName>
        <fullName evidence="3">Phosphotransferase</fullName>
    </submittedName>
</protein>
<dbReference type="Proteomes" id="UP001596496">
    <property type="component" value="Unassembled WGS sequence"/>
</dbReference>
<dbReference type="Gene3D" id="3.90.1200.10">
    <property type="match status" value="1"/>
</dbReference>
<dbReference type="RefSeq" id="WP_380824680.1">
    <property type="nucleotide sequence ID" value="NZ_JBHTCG010000003.1"/>
</dbReference>
<gene>
    <name evidence="3" type="ORF">ACFQSB_05640</name>
</gene>
<dbReference type="PANTHER" id="PTHR22603">
    <property type="entry name" value="CHOLINE/ETHANOALAMINE KINASE"/>
    <property type="match status" value="1"/>
</dbReference>
<reference evidence="4" key="1">
    <citation type="journal article" date="2019" name="Int. J. Syst. Evol. Microbiol.">
        <title>The Global Catalogue of Microorganisms (GCM) 10K type strain sequencing project: providing services to taxonomists for standard genome sequencing and annotation.</title>
        <authorList>
            <consortium name="The Broad Institute Genomics Platform"/>
            <consortium name="The Broad Institute Genome Sequencing Center for Infectious Disease"/>
            <person name="Wu L."/>
            <person name="Ma J."/>
        </authorList>
    </citation>
    <scope>NUCLEOTIDE SEQUENCE [LARGE SCALE GENOMIC DNA]</scope>
    <source>
        <strain evidence="4">CECT 7649</strain>
    </source>
</reference>
<evidence type="ECO:0000259" key="2">
    <source>
        <dbReference type="Pfam" id="PF01636"/>
    </source>
</evidence>
<feature type="region of interest" description="Disordered" evidence="1">
    <location>
        <begin position="290"/>
        <end position="387"/>
    </location>
</feature>
<dbReference type="PANTHER" id="PTHR22603:SF66">
    <property type="entry name" value="ETHANOLAMINE KINASE"/>
    <property type="match status" value="1"/>
</dbReference>
<feature type="domain" description="Aminoglycoside phosphotransferase" evidence="2">
    <location>
        <begin position="22"/>
        <end position="237"/>
    </location>
</feature>
<dbReference type="CDD" id="cd05151">
    <property type="entry name" value="ChoK-like"/>
    <property type="match status" value="1"/>
</dbReference>
<feature type="compositionally biased region" description="Low complexity" evidence="1">
    <location>
        <begin position="348"/>
        <end position="374"/>
    </location>
</feature>
<comment type="caution">
    <text evidence="3">The sequence shown here is derived from an EMBL/GenBank/DDBJ whole genome shotgun (WGS) entry which is preliminary data.</text>
</comment>
<dbReference type="SUPFAM" id="SSF56112">
    <property type="entry name" value="Protein kinase-like (PK-like)"/>
    <property type="match status" value="1"/>
</dbReference>
<dbReference type="InterPro" id="IPR002575">
    <property type="entry name" value="Aminoglycoside_PTrfase"/>
</dbReference>
<evidence type="ECO:0000313" key="4">
    <source>
        <dbReference type="Proteomes" id="UP001596496"/>
    </source>
</evidence>
<sequence length="387" mass="40535">MPDLGSALELVAAWAGRPVIPTPIKGGLSHHIVRVDTEAGDRWLLRVLDPRVSAAGLGIPLDLEIVNTVRAAQAGVGAKVLLRLPGAVLLEYIDGATLDAAAVRDPKMTESIALACRRLHAGPRFATDFSIFRKLDELLSLCRGHALRIPEGYEDRLPAIAAIEAAMAARPAPTVPCHNDLLPENFIFDGSAVRIVDYQLSGNNDPAFELGDIAAEADYDPEMAGRLTRAYFGDEDPAARVRLYLLMSNFTWTLWFSVHHGLLAEHAAAADFDYEAEAADKYAQAVRDLDDPGFGRLLDDVRGGRRPAGGAVPPSAPPSAHPSPAPPPPTAPPPASSTAPPPAPISDPSPGNTTTGPSPAPSTGPSSAPSTGPPHGNAPGGRDPRAG</sequence>
<dbReference type="InterPro" id="IPR011009">
    <property type="entry name" value="Kinase-like_dom_sf"/>
</dbReference>
<evidence type="ECO:0000313" key="3">
    <source>
        <dbReference type="EMBL" id="MFC7381680.1"/>
    </source>
</evidence>
<feature type="compositionally biased region" description="Pro residues" evidence="1">
    <location>
        <begin position="314"/>
        <end position="347"/>
    </location>
</feature>